<dbReference type="EMBL" id="JBHGPK010000149">
    <property type="protein sequence ID" value="MFC2255223.1"/>
    <property type="molecule type" value="Genomic_DNA"/>
</dbReference>
<dbReference type="Gene3D" id="3.40.50.300">
    <property type="entry name" value="P-loop containing nucleotide triphosphate hydrolases"/>
    <property type="match status" value="1"/>
</dbReference>
<proteinExistence type="predicted"/>
<organism evidence="2 3">
    <name type="scientific">Labrys neptuniae</name>
    <dbReference type="NCBI Taxonomy" id="376174"/>
    <lineage>
        <taxon>Bacteria</taxon>
        <taxon>Pseudomonadati</taxon>
        <taxon>Pseudomonadota</taxon>
        <taxon>Alphaproteobacteria</taxon>
        <taxon>Hyphomicrobiales</taxon>
        <taxon>Xanthobacteraceae</taxon>
        <taxon>Labrys</taxon>
    </lineage>
</organism>
<feature type="domain" description="Endonuclease GajA/Old nuclease/RecF-like AAA" evidence="1">
    <location>
        <begin position="74"/>
        <end position="116"/>
    </location>
</feature>
<dbReference type="RefSeq" id="WP_394315773.1">
    <property type="nucleotide sequence ID" value="NZ_JBHGPK010000149.1"/>
</dbReference>
<comment type="caution">
    <text evidence="2">The sequence shown here is derived from an EMBL/GenBank/DDBJ whole genome shotgun (WGS) entry which is preliminary data.</text>
</comment>
<dbReference type="SUPFAM" id="SSF52540">
    <property type="entry name" value="P-loop containing nucleoside triphosphate hydrolases"/>
    <property type="match status" value="1"/>
</dbReference>
<dbReference type="PANTHER" id="PTHR32182">
    <property type="entry name" value="DNA REPLICATION AND REPAIR PROTEIN RECF"/>
    <property type="match status" value="1"/>
</dbReference>
<dbReference type="InterPro" id="IPR027417">
    <property type="entry name" value="P-loop_NTPase"/>
</dbReference>
<name>A0ABV6ZSQ4_9HYPH</name>
<evidence type="ECO:0000313" key="3">
    <source>
        <dbReference type="Proteomes" id="UP001595190"/>
    </source>
</evidence>
<evidence type="ECO:0000259" key="1">
    <source>
        <dbReference type="Pfam" id="PF13175"/>
    </source>
</evidence>
<dbReference type="InterPro" id="IPR041685">
    <property type="entry name" value="AAA_GajA/Old/RecF-like"/>
</dbReference>
<dbReference type="Proteomes" id="UP001595190">
    <property type="component" value="Unassembled WGS sequence"/>
</dbReference>
<reference evidence="2 3" key="1">
    <citation type="submission" date="2024-09" db="EMBL/GenBank/DDBJ databases">
        <title>Description of Labrys sedimenti sp. nov., isolated from a diclofenac-degrading enrichment culture, and genome-based reclassification of Labrys portucalensis as a later heterotypic synonym of Labrys neptuniae.</title>
        <authorList>
            <person name="Tancsics A."/>
            <person name="Csepanyi A."/>
        </authorList>
    </citation>
    <scope>NUCLEOTIDE SEQUENCE [LARGE SCALE GENOMIC DNA]</scope>
    <source>
        <strain evidence="2 3">LMG 23412</strain>
    </source>
</reference>
<dbReference type="PANTHER" id="PTHR32182:SF22">
    <property type="entry name" value="ATP-DEPENDENT ENDONUCLEASE, OLD FAMILY-RELATED"/>
    <property type="match status" value="1"/>
</dbReference>
<dbReference type="Pfam" id="PF13175">
    <property type="entry name" value="AAA_15"/>
    <property type="match status" value="1"/>
</dbReference>
<protein>
    <submittedName>
        <fullName evidence="2">AAA family ATPase</fullName>
    </submittedName>
</protein>
<gene>
    <name evidence="2" type="ORF">ACETRX_37440</name>
</gene>
<feature type="non-terminal residue" evidence="2">
    <location>
        <position position="141"/>
    </location>
</feature>
<accession>A0ABV6ZSQ4</accession>
<evidence type="ECO:0000313" key="2">
    <source>
        <dbReference type="EMBL" id="MFC2255223.1"/>
    </source>
</evidence>
<sequence length="141" mass="15613">MLGLNHGPPVMALRFVHSYILKFRQNGGKIGATNISQSTAVERFYARAPWCDTFVRPKVAVSCWKMILGGLVPIQRIIVKNYRTLKHADVAFNDDVNIIVGNNEAGKSTLLEAINLWPAAGFVDIEIRCLTELESGNATKE</sequence>